<dbReference type="SUPFAM" id="SSF52540">
    <property type="entry name" value="P-loop containing nucleoside triphosphate hydrolases"/>
    <property type="match status" value="1"/>
</dbReference>
<feature type="coiled-coil region" evidence="4">
    <location>
        <begin position="657"/>
        <end position="733"/>
    </location>
</feature>
<dbReference type="InterPro" id="IPR038729">
    <property type="entry name" value="Rad50/SbcC_AAA"/>
</dbReference>
<accession>A0A1E5L683</accession>
<proteinExistence type="inferred from homology"/>
<dbReference type="Gene3D" id="3.40.50.300">
    <property type="entry name" value="P-loop containing nucleotide triphosphate hydrolases"/>
    <property type="match status" value="2"/>
</dbReference>
<dbReference type="PANTHER" id="PTHR32114">
    <property type="entry name" value="ABC TRANSPORTER ABCH.3"/>
    <property type="match status" value="1"/>
</dbReference>
<evidence type="ECO:0000256" key="1">
    <source>
        <dbReference type="ARBA" id="ARBA00006930"/>
    </source>
</evidence>
<evidence type="ECO:0000256" key="3">
    <source>
        <dbReference type="ARBA" id="ARBA00013368"/>
    </source>
</evidence>
<sequence>MNKKIKEVNIEAFRAYENLQNFDFVHKESGNVADLVVIYAPNGYGKTSFFDAIEWAVTDEIGRFKSTKAIKQEVDSEKGDILKNRKSNALQGSVQIVSESDSVFEKKTKKRTGNMKSDYKPGDLEAIPHELQGILDEKNTFCTTNMLAHDKITNFLHSYTAEDKTKALQIFWDTSGYSEILDRIYDLYDEIMKKEKSLHREIQKEESDFKEYKYESVKEQDVYRLIDSFNADNNDFIIEHENIVENIDKVLEKTYSILRKIQECKDQNETLLNSIELLISDYPNYLLNKTNFEVYKNEKKELENKQKFLNFIEKLLIRRKKIQGEINELLEVINNWHIFLNIEGEVVDKKNLKKQLEDAKPELQKRVIEVKDIIIKCKENVSGHSKTIEKELVRKRNLEIDFKKYNENKINLKKYSNFLTKATFVLDQRVEKRKILSYEISNIESFIGNKCSIDHIKDFLSREILDSNTRLTSQKNEKSVNEEKIQLLEQKYNNTVLLQNKINQLLIQGKEFVDITKTCECPLCHAKYEDYSTLISRITADYEDNSEVEYIKKELEATKKINNMVIENIVIESENLRKLLEEILEDKKIVFSRHNERIHRLQLQINDWNNISDNLMNENEGIQKLYKEININIQDAEAITLLKAEIYKNVVDISSKIEEEESRIAADLDLLNNLETTLKENELKNIELSGEIFELNNNNSYNSILLFLENKKLRDENNDLESALKNIVHVKNNLVEEMLLTDSELINLQNKVKGTNEEIALKFNSILIKIQESLVVTDSYRLRLKKVFEVGDIESIDNYEKIDERKSKLTKRNNILKQNISLLQSILSNVKNLKEHNIWITKKKENDRKKRKLDSIRVKIKNLEESKNIVESHIVTLTNAYFKSNTINEIYHKIDPHPTMNHIKFLTKRSDKGLQTNIYTYDKDEEEQISPILYLSSAQINILSLCIFLAKVLTERNTTFSTIFMDDPIQHLDGINLLSFIDLLRTITTTMGRQIVISTHNEHFYNLIRVKMDERYYMSRFIELNGVGEICNKII</sequence>
<evidence type="ECO:0000256" key="4">
    <source>
        <dbReference type="SAM" id="Coils"/>
    </source>
</evidence>
<keyword evidence="4" id="KW-0175">Coiled coil</keyword>
<dbReference type="RefSeq" id="WP_069701658.1">
    <property type="nucleotide sequence ID" value="NZ_MJAT01000012.1"/>
</dbReference>
<comment type="subunit">
    <text evidence="2">Heterodimer of SbcC and SbcD.</text>
</comment>
<comment type="caution">
    <text evidence="6">The sequence shown here is derived from an EMBL/GenBank/DDBJ whole genome shotgun (WGS) entry which is preliminary data.</text>
</comment>
<comment type="similarity">
    <text evidence="1">Belongs to the SMC family. SbcC subfamily.</text>
</comment>
<dbReference type="Pfam" id="PF13476">
    <property type="entry name" value="AAA_23"/>
    <property type="match status" value="1"/>
</dbReference>
<evidence type="ECO:0000256" key="2">
    <source>
        <dbReference type="ARBA" id="ARBA00011322"/>
    </source>
</evidence>
<dbReference type="EMBL" id="MJAT01000012">
    <property type="protein sequence ID" value="OEH85574.1"/>
    <property type="molecule type" value="Genomic_DNA"/>
</dbReference>
<evidence type="ECO:0000259" key="5">
    <source>
        <dbReference type="Pfam" id="PF13476"/>
    </source>
</evidence>
<evidence type="ECO:0000313" key="6">
    <source>
        <dbReference type="EMBL" id="OEH85574.1"/>
    </source>
</evidence>
<protein>
    <recommendedName>
        <fullName evidence="3">Nuclease SbcCD subunit C</fullName>
    </recommendedName>
</protein>
<evidence type="ECO:0000313" key="7">
    <source>
        <dbReference type="Proteomes" id="UP000095255"/>
    </source>
</evidence>
<reference evidence="6 7" key="1">
    <citation type="submission" date="2016-09" db="EMBL/GenBank/DDBJ databases">
        <title>Desulfuribacillus arsenicus sp. nov., an obligately anaerobic, dissimilatory arsenic- and antimonate-reducing bacterium isolated from anoxic sediments.</title>
        <authorList>
            <person name="Abin C.A."/>
            <person name="Hollibaugh J.T."/>
        </authorList>
    </citation>
    <scope>NUCLEOTIDE SEQUENCE [LARGE SCALE GENOMIC DNA]</scope>
    <source>
        <strain evidence="6 7">MLFW-2</strain>
    </source>
</reference>
<dbReference type="PANTHER" id="PTHR32114:SF2">
    <property type="entry name" value="ABC TRANSPORTER ABCH.3"/>
    <property type="match status" value="1"/>
</dbReference>
<dbReference type="GO" id="GO:0016887">
    <property type="term" value="F:ATP hydrolysis activity"/>
    <property type="evidence" value="ECO:0007669"/>
    <property type="project" value="InterPro"/>
</dbReference>
<dbReference type="AlphaFoldDB" id="A0A1E5L683"/>
<feature type="coiled-coil region" evidence="4">
    <location>
        <begin position="566"/>
        <end position="618"/>
    </location>
</feature>
<gene>
    <name evidence="6" type="ORF">BHU72_01890</name>
</gene>
<dbReference type="STRING" id="1390249.BHU72_01890"/>
<name>A0A1E5L683_9FIRM</name>
<feature type="domain" description="Rad50/SbcC-type AAA" evidence="5">
    <location>
        <begin position="8"/>
        <end position="207"/>
    </location>
</feature>
<keyword evidence="7" id="KW-1185">Reference proteome</keyword>
<dbReference type="GO" id="GO:0006302">
    <property type="term" value="P:double-strand break repair"/>
    <property type="evidence" value="ECO:0007669"/>
    <property type="project" value="InterPro"/>
</dbReference>
<feature type="coiled-coil region" evidence="4">
    <location>
        <begin position="312"/>
        <end position="408"/>
    </location>
</feature>
<dbReference type="InterPro" id="IPR027417">
    <property type="entry name" value="P-loop_NTPase"/>
</dbReference>
<dbReference type="Proteomes" id="UP000095255">
    <property type="component" value="Unassembled WGS sequence"/>
</dbReference>
<organism evidence="6 7">
    <name type="scientific">Desulfuribacillus stibiiarsenatis</name>
    <dbReference type="NCBI Taxonomy" id="1390249"/>
    <lineage>
        <taxon>Bacteria</taxon>
        <taxon>Bacillati</taxon>
        <taxon>Bacillota</taxon>
        <taxon>Desulfuribacillia</taxon>
        <taxon>Desulfuribacillales</taxon>
        <taxon>Desulfuribacillaceae</taxon>
        <taxon>Desulfuribacillus</taxon>
    </lineage>
</organism>
<dbReference type="OrthoDB" id="7029750at2"/>